<organism evidence="3 4">
    <name type="scientific">Pseudomonas haemolytica</name>
    <dbReference type="NCBI Taxonomy" id="2600065"/>
    <lineage>
        <taxon>Bacteria</taxon>
        <taxon>Pseudomonadati</taxon>
        <taxon>Pseudomonadota</taxon>
        <taxon>Gammaproteobacteria</taxon>
        <taxon>Pseudomonadales</taxon>
        <taxon>Pseudomonadaceae</taxon>
        <taxon>Pseudomonas</taxon>
    </lineage>
</organism>
<accession>A0A5P1DGX8</accession>
<sequence>MSSINDSVPFIPAYQPVKKGHIDNDKPKQNALDKTAGEDAEVFTVKDGRISAGDESRAHANRNRLERDFPATDKKFIDNSLVPERQSAADLLPTDKKNIDNSLIPERPPAADLLPSDKKPIDNSLVSAKRDAIDFEIKSDGNGGWVKA</sequence>
<dbReference type="Proteomes" id="UP000408764">
    <property type="component" value="Unassembled WGS sequence"/>
</dbReference>
<name>A0A5P1DGX8_9PSED</name>
<dbReference type="AlphaFoldDB" id="A0A5P1DGX8"/>
<evidence type="ECO:0000313" key="3">
    <source>
        <dbReference type="EMBL" id="MRJ38688.1"/>
    </source>
</evidence>
<protein>
    <submittedName>
        <fullName evidence="3">Uncharacterized protein</fullName>
    </submittedName>
</protein>
<evidence type="ECO:0000313" key="5">
    <source>
        <dbReference type="Proteomes" id="UP000620382"/>
    </source>
</evidence>
<evidence type="ECO:0000256" key="1">
    <source>
        <dbReference type="SAM" id="MobiDB-lite"/>
    </source>
</evidence>
<dbReference type="RefSeq" id="WP_153871765.1">
    <property type="nucleotide sequence ID" value="NZ_JAEKCT010000017.1"/>
</dbReference>
<dbReference type="OrthoDB" id="7015529at2"/>
<reference evidence="2 5" key="2">
    <citation type="submission" date="2021-01" db="EMBL/GenBank/DDBJ databases">
        <title>Antibiotic resistance and phylogeny of Pseudomonas spp. isolated over three decades from chicken meat in the Norwegian food chain.</title>
        <authorList>
            <person name="Moen B."/>
        </authorList>
    </citation>
    <scope>NUCLEOTIDE SEQUENCE [LARGE SCALE GENOMIC DNA]</scope>
    <source>
        <strain evidence="2 5">MF6766</strain>
    </source>
</reference>
<dbReference type="EMBL" id="VOIW01000005">
    <property type="protein sequence ID" value="MRJ38688.1"/>
    <property type="molecule type" value="Genomic_DNA"/>
</dbReference>
<reference evidence="3 4" key="1">
    <citation type="submission" date="2019-08" db="EMBL/GenBank/DDBJ databases">
        <title>Pseudomonas haemolytica sp. nov. isolated from raw milk and skim milk concentrate.</title>
        <authorList>
            <person name="Hofmann K."/>
            <person name="Huptas C."/>
            <person name="Doll E."/>
            <person name="Scherer S."/>
            <person name="Wenning M."/>
        </authorList>
    </citation>
    <scope>NUCLEOTIDE SEQUENCE [LARGE SCALE GENOMIC DNA]</scope>
    <source>
        <strain evidence="3 4">DSM 108987</strain>
    </source>
</reference>
<feature type="region of interest" description="Disordered" evidence="1">
    <location>
        <begin position="85"/>
        <end position="123"/>
    </location>
</feature>
<feature type="region of interest" description="Disordered" evidence="1">
    <location>
        <begin position="49"/>
        <end position="68"/>
    </location>
</feature>
<evidence type="ECO:0000313" key="2">
    <source>
        <dbReference type="EMBL" id="MBK3457937.1"/>
    </source>
</evidence>
<evidence type="ECO:0000313" key="4">
    <source>
        <dbReference type="Proteomes" id="UP000408764"/>
    </source>
</evidence>
<proteinExistence type="predicted"/>
<comment type="caution">
    <text evidence="3">The sequence shown here is derived from an EMBL/GenBank/DDBJ whole genome shotgun (WGS) entry which is preliminary data.</text>
</comment>
<feature type="region of interest" description="Disordered" evidence="1">
    <location>
        <begin position="1"/>
        <end position="37"/>
    </location>
</feature>
<dbReference type="Proteomes" id="UP000620382">
    <property type="component" value="Unassembled WGS sequence"/>
</dbReference>
<dbReference type="EMBL" id="JAENSR010000001">
    <property type="protein sequence ID" value="MBK3457937.1"/>
    <property type="molecule type" value="Genomic_DNA"/>
</dbReference>
<gene>
    <name evidence="3" type="ORF">FRT59_17170</name>
    <name evidence="2" type="ORF">JJD71_02515</name>
</gene>
<keyword evidence="5" id="KW-1185">Reference proteome</keyword>